<accession>A0A6M0REK4</accession>
<keyword evidence="3" id="KW-1185">Reference proteome</keyword>
<organism evidence="2 3">
    <name type="scientific">Adonisia turfae CCMR0081</name>
    <dbReference type="NCBI Taxonomy" id="2292702"/>
    <lineage>
        <taxon>Bacteria</taxon>
        <taxon>Bacillati</taxon>
        <taxon>Cyanobacteriota</taxon>
        <taxon>Adonisia</taxon>
        <taxon>Adonisia turfae</taxon>
    </lineage>
</organism>
<protein>
    <submittedName>
        <fullName evidence="2">XRE family transcriptional regulator</fullName>
    </submittedName>
</protein>
<dbReference type="RefSeq" id="WP_163696326.1">
    <property type="nucleotide sequence ID" value="NZ_QXHD01000003.1"/>
</dbReference>
<dbReference type="InterPro" id="IPR010982">
    <property type="entry name" value="Lambda_DNA-bd_dom_sf"/>
</dbReference>
<dbReference type="SMART" id="SM00530">
    <property type="entry name" value="HTH_XRE"/>
    <property type="match status" value="1"/>
</dbReference>
<dbReference type="Pfam" id="PF13443">
    <property type="entry name" value="HTH_26"/>
    <property type="match status" value="1"/>
</dbReference>
<dbReference type="Proteomes" id="UP000481033">
    <property type="component" value="Unassembled WGS sequence"/>
</dbReference>
<feature type="domain" description="HTH cro/C1-type" evidence="1">
    <location>
        <begin position="8"/>
        <end position="66"/>
    </location>
</feature>
<dbReference type="InterPro" id="IPR001387">
    <property type="entry name" value="Cro/C1-type_HTH"/>
</dbReference>
<dbReference type="CDD" id="cd00093">
    <property type="entry name" value="HTH_XRE"/>
    <property type="match status" value="1"/>
</dbReference>
<dbReference type="SUPFAM" id="SSF47413">
    <property type="entry name" value="lambda repressor-like DNA-binding domains"/>
    <property type="match status" value="1"/>
</dbReference>
<dbReference type="Gene3D" id="1.10.260.40">
    <property type="entry name" value="lambda repressor-like DNA-binding domains"/>
    <property type="match status" value="1"/>
</dbReference>
<comment type="caution">
    <text evidence="2">The sequence shown here is derived from an EMBL/GenBank/DDBJ whole genome shotgun (WGS) entry which is preliminary data.</text>
</comment>
<sequence>MGKAGRVLKQVLETYDISQYSLAATLGIERTNVYRWVHEMRDPTSETLVDIVKALRTLNSEAAETFVQKYLGDVAQGLD</sequence>
<dbReference type="PROSITE" id="PS50943">
    <property type="entry name" value="HTH_CROC1"/>
    <property type="match status" value="1"/>
</dbReference>
<reference evidence="2 3" key="1">
    <citation type="journal article" date="2020" name="Microb. Ecol.">
        <title>Ecogenomics of the Marine Benthic Filamentous Cyanobacterium Adonisia.</title>
        <authorList>
            <person name="Walter J.M."/>
            <person name="Coutinho F.H."/>
            <person name="Leomil L."/>
            <person name="Hargreaves P.I."/>
            <person name="Campeao M.E."/>
            <person name="Vieira V.V."/>
            <person name="Silva B.S."/>
            <person name="Fistarol G.O."/>
            <person name="Salomon P.S."/>
            <person name="Sawabe T."/>
            <person name="Mino S."/>
            <person name="Hosokawa M."/>
            <person name="Miyashita H."/>
            <person name="Maruyama F."/>
            <person name="van Verk M.C."/>
            <person name="Dutilh B.E."/>
            <person name="Thompson C.C."/>
            <person name="Thompson F.L."/>
        </authorList>
    </citation>
    <scope>NUCLEOTIDE SEQUENCE [LARGE SCALE GENOMIC DNA]</scope>
    <source>
        <strain evidence="2 3">CCMR0081</strain>
    </source>
</reference>
<dbReference type="AlphaFoldDB" id="A0A6M0REK4"/>
<evidence type="ECO:0000259" key="1">
    <source>
        <dbReference type="PROSITE" id="PS50943"/>
    </source>
</evidence>
<dbReference type="EMBL" id="QXHD01000003">
    <property type="protein sequence ID" value="NEZ54677.1"/>
    <property type="molecule type" value="Genomic_DNA"/>
</dbReference>
<evidence type="ECO:0000313" key="2">
    <source>
        <dbReference type="EMBL" id="NEZ54677.1"/>
    </source>
</evidence>
<gene>
    <name evidence="2" type="ORF">DXZ20_03010</name>
</gene>
<name>A0A6M0REK4_9CYAN</name>
<proteinExistence type="predicted"/>
<evidence type="ECO:0000313" key="3">
    <source>
        <dbReference type="Proteomes" id="UP000481033"/>
    </source>
</evidence>
<dbReference type="GO" id="GO:0003677">
    <property type="term" value="F:DNA binding"/>
    <property type="evidence" value="ECO:0007669"/>
    <property type="project" value="InterPro"/>
</dbReference>